<organism evidence="2 3">
    <name type="scientific">Thermomonospora echinospora</name>
    <dbReference type="NCBI Taxonomy" id="1992"/>
    <lineage>
        <taxon>Bacteria</taxon>
        <taxon>Bacillati</taxon>
        <taxon>Actinomycetota</taxon>
        <taxon>Actinomycetes</taxon>
        <taxon>Streptosporangiales</taxon>
        <taxon>Thermomonosporaceae</taxon>
        <taxon>Thermomonospora</taxon>
    </lineage>
</organism>
<protein>
    <submittedName>
        <fullName evidence="2">Uncharacterized protein</fullName>
    </submittedName>
</protein>
<dbReference type="EMBL" id="FNVO01000004">
    <property type="protein sequence ID" value="SEG27496.1"/>
    <property type="molecule type" value="Genomic_DNA"/>
</dbReference>
<proteinExistence type="predicted"/>
<reference evidence="3" key="1">
    <citation type="submission" date="2016-10" db="EMBL/GenBank/DDBJ databases">
        <authorList>
            <person name="Varghese N."/>
            <person name="Submissions S."/>
        </authorList>
    </citation>
    <scope>NUCLEOTIDE SEQUENCE [LARGE SCALE GENOMIC DNA]</scope>
    <source>
        <strain evidence="3">DSM 43163</strain>
    </source>
</reference>
<keyword evidence="1" id="KW-1133">Transmembrane helix</keyword>
<evidence type="ECO:0000256" key="1">
    <source>
        <dbReference type="SAM" id="Phobius"/>
    </source>
</evidence>
<dbReference type="RefSeq" id="WP_103937647.1">
    <property type="nucleotide sequence ID" value="NZ_FNVO01000004.1"/>
</dbReference>
<evidence type="ECO:0000313" key="3">
    <source>
        <dbReference type="Proteomes" id="UP000236723"/>
    </source>
</evidence>
<keyword evidence="1" id="KW-0472">Membrane</keyword>
<gene>
    <name evidence="2" type="ORF">SAMN04489712_104181</name>
</gene>
<name>A0A1H5YWB6_9ACTN</name>
<dbReference type="Proteomes" id="UP000236723">
    <property type="component" value="Unassembled WGS sequence"/>
</dbReference>
<evidence type="ECO:0000313" key="2">
    <source>
        <dbReference type="EMBL" id="SEG27496.1"/>
    </source>
</evidence>
<keyword evidence="1" id="KW-0812">Transmembrane</keyword>
<keyword evidence="3" id="KW-1185">Reference proteome</keyword>
<feature type="transmembrane region" description="Helical" evidence="1">
    <location>
        <begin position="6"/>
        <end position="27"/>
    </location>
</feature>
<sequence>MILIIFFASVLAVFLVCVACLIGFALVSRRDSLTIPTADKAGARRARRAAGVYILRREPLEQAERAMPAALPGK</sequence>
<accession>A0A1H5YWB6</accession>
<dbReference type="AlphaFoldDB" id="A0A1H5YWB6"/>